<dbReference type="Pfam" id="PF10048">
    <property type="entry name" value="DUF2282"/>
    <property type="match status" value="1"/>
</dbReference>
<keyword evidence="5" id="KW-1185">Reference proteome</keyword>
<evidence type="ECO:0000313" key="4">
    <source>
        <dbReference type="EMBL" id="KVP87847.1"/>
    </source>
</evidence>
<protein>
    <recommendedName>
        <fullName evidence="8">DUF2282 domain-containing protein</fullName>
    </recommendedName>
</protein>
<dbReference type="EMBL" id="CP013445">
    <property type="protein sequence ID" value="AOK21788.1"/>
    <property type="molecule type" value="Genomic_DNA"/>
</dbReference>
<organism evidence="3 6">
    <name type="scientific">Burkholderia ubonensis</name>
    <dbReference type="NCBI Taxonomy" id="101571"/>
    <lineage>
        <taxon>Bacteria</taxon>
        <taxon>Pseudomonadati</taxon>
        <taxon>Pseudomonadota</taxon>
        <taxon>Betaproteobacteria</taxon>
        <taxon>Burkholderiales</taxon>
        <taxon>Burkholderiaceae</taxon>
        <taxon>Burkholderia</taxon>
        <taxon>Burkholderia cepacia complex</taxon>
    </lineage>
</organism>
<dbReference type="AlphaFoldDB" id="A0A103RHD9"/>
<feature type="chain" id="PRO_5010782977" description="DUF2282 domain-containing protein" evidence="1">
    <location>
        <begin position="25"/>
        <end position="84"/>
    </location>
</feature>
<evidence type="ECO:0000313" key="2">
    <source>
        <dbReference type="EMBL" id="AOK21788.1"/>
    </source>
</evidence>
<keyword evidence="1" id="KW-0732">Signal</keyword>
<name>A0A103RHD9_9BURK</name>
<proteinExistence type="predicted"/>
<dbReference type="EMBL" id="LPBJ01000104">
    <property type="protein sequence ID" value="KVP87847.1"/>
    <property type="molecule type" value="Genomic_DNA"/>
</dbReference>
<dbReference type="Proteomes" id="UP000056453">
    <property type="component" value="Unassembled WGS sequence"/>
</dbReference>
<evidence type="ECO:0000313" key="7">
    <source>
        <dbReference type="Proteomes" id="UP000095100"/>
    </source>
</evidence>
<dbReference type="EMBL" id="LOXM01000119">
    <property type="protein sequence ID" value="KVG67768.1"/>
    <property type="molecule type" value="Genomic_DNA"/>
</dbReference>
<reference evidence="5 6" key="1">
    <citation type="submission" date="2015-11" db="EMBL/GenBank/DDBJ databases">
        <title>Expanding the genomic diversity of Burkholderia species for the development of highly accurate diagnostics.</title>
        <authorList>
            <person name="Sahl J."/>
            <person name="Keim P."/>
            <person name="Wagner D."/>
        </authorList>
    </citation>
    <scope>NUCLEOTIDE SEQUENCE [LARGE SCALE GENOMIC DNA]</scope>
    <source>
        <strain evidence="4 5">MSMB1808WGS</strain>
        <strain evidence="3 6">MSMB2036</strain>
    </source>
</reference>
<evidence type="ECO:0000313" key="5">
    <source>
        <dbReference type="Proteomes" id="UP000056453"/>
    </source>
</evidence>
<gene>
    <name evidence="3" type="ORF">WJ33_24645</name>
    <name evidence="4" type="ORF">WJ96_00650</name>
    <name evidence="2" type="ORF">WK67_00400</name>
</gene>
<sequence length="84" mass="8313">MKSNLSRQALLAMALAGVAAAAVAATQEEAKVQCYGIAKAGQNDCGSKTGVHGCAGEAKVDYDKGDFKIVPAGTCAKLGGTVGP</sequence>
<evidence type="ECO:0000313" key="6">
    <source>
        <dbReference type="Proteomes" id="UP000064029"/>
    </source>
</evidence>
<reference evidence="2 7" key="2">
    <citation type="submission" date="2015-12" db="EMBL/GenBank/DDBJ databases">
        <title>Diversity of Burkholderia near neighbor genomes.</title>
        <authorList>
            <person name="Sahl J."/>
            <person name="Wagner D."/>
            <person name="Keim P."/>
        </authorList>
    </citation>
    <scope>NUCLEOTIDE SEQUENCE [LARGE SCALE GENOMIC DNA]</scope>
    <source>
        <strain evidence="2 7">MSMB1189WGS</strain>
    </source>
</reference>
<evidence type="ECO:0008006" key="8">
    <source>
        <dbReference type="Google" id="ProtNLM"/>
    </source>
</evidence>
<dbReference type="Proteomes" id="UP000095100">
    <property type="component" value="Chromosome 3"/>
</dbReference>
<evidence type="ECO:0000313" key="3">
    <source>
        <dbReference type="EMBL" id="KVG67768.1"/>
    </source>
</evidence>
<dbReference type="RefSeq" id="WP_059751681.1">
    <property type="nucleotide sequence ID" value="NZ_CP013445.1"/>
</dbReference>
<dbReference type="InterPro" id="IPR018740">
    <property type="entry name" value="DUF2282_membr"/>
</dbReference>
<accession>A0A103RHD9</accession>
<feature type="signal peptide" evidence="1">
    <location>
        <begin position="1"/>
        <end position="24"/>
    </location>
</feature>
<dbReference type="Proteomes" id="UP000064029">
    <property type="component" value="Unassembled WGS sequence"/>
</dbReference>
<dbReference type="OrthoDB" id="1551288at2"/>
<evidence type="ECO:0000256" key="1">
    <source>
        <dbReference type="SAM" id="SignalP"/>
    </source>
</evidence>